<dbReference type="InterPro" id="IPR037171">
    <property type="entry name" value="NagB/RpiA_transferase-like"/>
</dbReference>
<comment type="similarity">
    <text evidence="1">Belongs to the eIF-2B alpha/beta/delta subunits family.</text>
</comment>
<organism evidence="4 5">
    <name type="scientific">Halocatena salina</name>
    <dbReference type="NCBI Taxonomy" id="2934340"/>
    <lineage>
        <taxon>Archaea</taxon>
        <taxon>Methanobacteriati</taxon>
        <taxon>Methanobacteriota</taxon>
        <taxon>Stenosarchaea group</taxon>
        <taxon>Halobacteria</taxon>
        <taxon>Halobacteriales</taxon>
        <taxon>Natronomonadaceae</taxon>
        <taxon>Halocatena</taxon>
    </lineage>
</organism>
<dbReference type="Gene3D" id="3.40.50.10470">
    <property type="entry name" value="Translation initiation factor eif-2b, domain 2"/>
    <property type="match status" value="1"/>
</dbReference>
<evidence type="ECO:0000256" key="2">
    <source>
        <dbReference type="SAM" id="MobiDB-lite"/>
    </source>
</evidence>
<feature type="region of interest" description="Disordered" evidence="2">
    <location>
        <begin position="342"/>
        <end position="365"/>
    </location>
</feature>
<evidence type="ECO:0000256" key="1">
    <source>
        <dbReference type="RuleBase" id="RU003814"/>
    </source>
</evidence>
<dbReference type="GO" id="GO:0046523">
    <property type="term" value="F:S-methyl-5-thioribose-1-phosphate isomerase activity"/>
    <property type="evidence" value="ECO:0007669"/>
    <property type="project" value="TreeGrafter"/>
</dbReference>
<dbReference type="Proteomes" id="UP000831768">
    <property type="component" value="Chromosome"/>
</dbReference>
<dbReference type="GO" id="GO:0019509">
    <property type="term" value="P:L-methionine salvage from methylthioadenosine"/>
    <property type="evidence" value="ECO:0007669"/>
    <property type="project" value="TreeGrafter"/>
</dbReference>
<proteinExistence type="inferred from homology"/>
<dbReference type="SUPFAM" id="SSF55811">
    <property type="entry name" value="Nudix"/>
    <property type="match status" value="1"/>
</dbReference>
<feature type="domain" description="Nudix hydrolase" evidence="3">
    <location>
        <begin position="2"/>
        <end position="130"/>
    </location>
</feature>
<dbReference type="InterPro" id="IPR042529">
    <property type="entry name" value="IF_2B-like_C"/>
</dbReference>
<dbReference type="Gene3D" id="3.90.79.10">
    <property type="entry name" value="Nucleoside Triphosphate Pyrophosphohydrolase"/>
    <property type="match status" value="1"/>
</dbReference>
<protein>
    <submittedName>
        <fullName evidence="4">NUDIX domain-containing protein</fullName>
    </submittedName>
</protein>
<dbReference type="SUPFAM" id="SSF100950">
    <property type="entry name" value="NagB/RpiA/CoA transferase-like"/>
    <property type="match status" value="1"/>
</dbReference>
<dbReference type="Pfam" id="PF00293">
    <property type="entry name" value="NUDIX"/>
    <property type="match status" value="1"/>
</dbReference>
<dbReference type="InterPro" id="IPR015797">
    <property type="entry name" value="NUDIX_hydrolase-like_dom_sf"/>
</dbReference>
<dbReference type="PANTHER" id="PTHR43475:SF3">
    <property type="entry name" value="TRANSLATION INITIATION FACTOR EIF-2B SUBUNIT FAMILY PROTEIN (AFU_ORTHOLOGUE AFUA_2G14290)"/>
    <property type="match status" value="1"/>
</dbReference>
<dbReference type="Pfam" id="PF01008">
    <property type="entry name" value="IF-2B"/>
    <property type="match status" value="1"/>
</dbReference>
<dbReference type="RefSeq" id="WP_247992967.1">
    <property type="nucleotide sequence ID" value="NZ_CP096019.1"/>
</dbReference>
<dbReference type="GeneID" id="71928385"/>
<dbReference type="PANTHER" id="PTHR43475">
    <property type="entry name" value="METHYLTHIORIBOSE-1-PHOSPHATE ISOMERASE"/>
    <property type="match status" value="1"/>
</dbReference>
<dbReference type="InterPro" id="IPR000086">
    <property type="entry name" value="NUDIX_hydrolase_dom"/>
</dbReference>
<evidence type="ECO:0000259" key="3">
    <source>
        <dbReference type="PROSITE" id="PS51462"/>
    </source>
</evidence>
<dbReference type="InterPro" id="IPR000649">
    <property type="entry name" value="IF-2B-related"/>
</dbReference>
<dbReference type="KEGG" id="haad:MW046_10020"/>
<keyword evidence="5" id="KW-1185">Reference proteome</keyword>
<evidence type="ECO:0000313" key="4">
    <source>
        <dbReference type="EMBL" id="UPM42292.1"/>
    </source>
</evidence>
<dbReference type="AlphaFoldDB" id="A0A8T9ZZR0"/>
<accession>A0A8T9ZZR0</accession>
<gene>
    <name evidence="4" type="ORF">MW046_10020</name>
</gene>
<evidence type="ECO:0000313" key="5">
    <source>
        <dbReference type="Proteomes" id="UP000831768"/>
    </source>
</evidence>
<dbReference type="EMBL" id="CP096019">
    <property type="protein sequence ID" value="UPM42292.1"/>
    <property type="molecule type" value="Genomic_DNA"/>
</dbReference>
<name>A0A8T9ZZR0_9EURY</name>
<sequence>MDNTHVVTCFLRYRASILLLRRSDTVGSYSGLWGGVSGYAEGMPSKQAHNEIDEETGLTSARLVRSGEPLSVVDDRYDTEWIVHPYLFDCDSPTVDPNEEIAEYEWVSPVEIHRRETVPGLWTAYERVAPTVDTIATDDKHGAEYLSLRALELLRDTASAKAYGTTDRSLPALARQLQTARPNMSVVANRINRAMYDASEDGSVLAAAEHAIDRARSARERVAAAGVDQLPEEPTVLTLSRSGTVRRTLERLGPDLTVYVAVSRPGGEGITTAESLSTTADVTLFPDGAIAHTLSTVGVDAVLLGADTVLADGRVVNKVGTRTAAIATAYERIPAYVVTTEDKIHPEQQRADPPLDQPTDPGDNEATVYDGTADADVCAPTFDVTPADLLTVVTENGPQSVADIEHTATRHREYTTWDK</sequence>
<dbReference type="PROSITE" id="PS51462">
    <property type="entry name" value="NUDIX"/>
    <property type="match status" value="1"/>
</dbReference>
<reference evidence="4" key="1">
    <citation type="submission" date="2022-04" db="EMBL/GenBank/DDBJ databases">
        <title>Halocatena sp. nov., isolated from a salt lake.</title>
        <authorList>
            <person name="Cui H.-L."/>
        </authorList>
    </citation>
    <scope>NUCLEOTIDE SEQUENCE</scope>
    <source>
        <strain evidence="4">AD-1</strain>
    </source>
</reference>